<protein>
    <submittedName>
        <fullName evidence="1">Uncharacterized protein</fullName>
    </submittedName>
</protein>
<reference evidence="1" key="1">
    <citation type="submission" date="2021-01" db="EMBL/GenBank/DDBJ databases">
        <authorList>
            <person name="Corre E."/>
            <person name="Pelletier E."/>
            <person name="Niang G."/>
            <person name="Scheremetjew M."/>
            <person name="Finn R."/>
            <person name="Kale V."/>
            <person name="Holt S."/>
            <person name="Cochrane G."/>
            <person name="Meng A."/>
            <person name="Brown T."/>
            <person name="Cohen L."/>
        </authorList>
    </citation>
    <scope>NUCLEOTIDE SEQUENCE</scope>
    <source>
        <strain evidence="1">NIES-2562</strain>
    </source>
</reference>
<dbReference type="EMBL" id="HBIB01024626">
    <property type="protein sequence ID" value="CAE0253873.1"/>
    <property type="molecule type" value="Transcribed_RNA"/>
</dbReference>
<evidence type="ECO:0000313" key="3">
    <source>
        <dbReference type="EMBL" id="CAE0253889.1"/>
    </source>
</evidence>
<evidence type="ECO:0000313" key="2">
    <source>
        <dbReference type="EMBL" id="CAE0253880.1"/>
    </source>
</evidence>
<accession>A0A7S3DCY4</accession>
<gene>
    <name evidence="1" type="ORF">PBIL07802_LOCUS16110</name>
    <name evidence="2" type="ORF">PBIL07802_LOCUS16117</name>
    <name evidence="3" type="ORF">PBIL07802_LOCUS16126</name>
</gene>
<dbReference type="EMBL" id="HBIB01024648">
    <property type="protein sequence ID" value="CAE0253880.1"/>
    <property type="molecule type" value="Transcribed_RNA"/>
</dbReference>
<name>A0A7S3DCY4_9EUKA</name>
<evidence type="ECO:0000313" key="1">
    <source>
        <dbReference type="EMBL" id="CAE0253873.1"/>
    </source>
</evidence>
<proteinExistence type="predicted"/>
<organism evidence="1">
    <name type="scientific">Palpitomonas bilix</name>
    <dbReference type="NCBI Taxonomy" id="652834"/>
    <lineage>
        <taxon>Eukaryota</taxon>
        <taxon>Eukaryota incertae sedis</taxon>
    </lineage>
</organism>
<sequence>MSQGQNNNAFQTMAEFQRFGSSSDSSIPLILVFPDPNHEDVLFAPAADDYRTQTNTQNNLRVEEHTIPYSLQEIDKNFTDNDIFKHGSPLVQQLALSILIRFFSKNGFNASCKNHAGQASTEH</sequence>
<dbReference type="AlphaFoldDB" id="A0A7S3DCY4"/>
<dbReference type="EMBL" id="HBIB01024671">
    <property type="protein sequence ID" value="CAE0253889.1"/>
    <property type="molecule type" value="Transcribed_RNA"/>
</dbReference>